<dbReference type="InterPro" id="IPR021109">
    <property type="entry name" value="Peptidase_aspartic_dom_sf"/>
</dbReference>
<gene>
    <name evidence="5" type="ORF">BD289DRAFT_482499</name>
</gene>
<keyword evidence="2" id="KW-0472">Membrane</keyword>
<dbReference type="PANTHER" id="PTHR16861:SF4">
    <property type="entry name" value="SH3 DOMAIN PROTEIN (AFU_ORTHOLOGUE AFUA_1G13610)"/>
    <property type="match status" value="1"/>
</dbReference>
<evidence type="ECO:0000256" key="3">
    <source>
        <dbReference type="SAM" id="SignalP"/>
    </source>
</evidence>
<accession>A0A2T3A8M8</accession>
<dbReference type="AlphaFoldDB" id="A0A2T3A8M8"/>
<dbReference type="Proteomes" id="UP000241462">
    <property type="component" value="Unassembled WGS sequence"/>
</dbReference>
<dbReference type="InterPro" id="IPR033121">
    <property type="entry name" value="PEPTIDASE_A1"/>
</dbReference>
<reference evidence="5 6" key="1">
    <citation type="journal article" date="2018" name="Mycol. Prog.">
        <title>Coniella lustricola, a new species from submerged detritus.</title>
        <authorList>
            <person name="Raudabaugh D.B."/>
            <person name="Iturriaga T."/>
            <person name="Carver A."/>
            <person name="Mondo S."/>
            <person name="Pangilinan J."/>
            <person name="Lipzen A."/>
            <person name="He G."/>
            <person name="Amirebrahimi M."/>
            <person name="Grigoriev I.V."/>
            <person name="Miller A.N."/>
        </authorList>
    </citation>
    <scope>NUCLEOTIDE SEQUENCE [LARGE SCALE GENOMIC DNA]</scope>
    <source>
        <strain evidence="5 6">B22-T-1</strain>
    </source>
</reference>
<evidence type="ECO:0000256" key="2">
    <source>
        <dbReference type="SAM" id="Phobius"/>
    </source>
</evidence>
<sequence>MKAPTLRLSRLALFIASISSCLPTPSAAAAAASSSSSSSTTSGTCVPTPISAAITNVTVANSPNSAIVRGVAMSVGSPAQNLAFMPYPWNNSLVYDTTNLCDALSTENQISCITRRGGAYSAVASKTQKGGSSAAVASDPSPFPSTALYSDTWNLNAAVALENYTFGVPVNDWGEQFYYPQNVIGLGPNSTFLNALYANEMIASRTYSFFWGQDGTTGQSNGSIVFGGYDSAKISGAVTSNYTAALNYTSCLWGLQVELSALGLFFHNGTKASILYDDQGAKTTPAIGCIDPGAPGMFDMPDYDQFEAFAEFTNYTSFYNYVGTSEMRSTGLNFWDSLYLEDDTPFTGDIDITFKDGPSVTVSNDQFVVPHIAMDDESGLWYQNTSLTDLLINPVATDNYPLRMCRHFMTFVYVMVNLDAGEFTVWAANSQSNSESLVAVNLDNHMIADSGICTDIPSPDGDGDGSSTSGSSSSSGTSGGASSASLGSGGIAGIAIGAVAGVAFVAAGVWFFVRRKKSAEAPLDASGTNGPPTYSDNPNGHRSAYEEAAAKNAAGIPNTPELYSEPVDPPRSELRGTDVYRAELE</sequence>
<dbReference type="EMBL" id="KZ678437">
    <property type="protein sequence ID" value="PSR85800.1"/>
    <property type="molecule type" value="Genomic_DNA"/>
</dbReference>
<dbReference type="PROSITE" id="PS51257">
    <property type="entry name" value="PROKAR_LIPOPROTEIN"/>
    <property type="match status" value="1"/>
</dbReference>
<evidence type="ECO:0000259" key="4">
    <source>
        <dbReference type="Pfam" id="PF00026"/>
    </source>
</evidence>
<protein>
    <recommendedName>
        <fullName evidence="4">Peptidase A1 domain-containing protein</fullName>
    </recommendedName>
</protein>
<keyword evidence="2" id="KW-1133">Transmembrane helix</keyword>
<organism evidence="5 6">
    <name type="scientific">Coniella lustricola</name>
    <dbReference type="NCBI Taxonomy" id="2025994"/>
    <lineage>
        <taxon>Eukaryota</taxon>
        <taxon>Fungi</taxon>
        <taxon>Dikarya</taxon>
        <taxon>Ascomycota</taxon>
        <taxon>Pezizomycotina</taxon>
        <taxon>Sordariomycetes</taxon>
        <taxon>Sordariomycetidae</taxon>
        <taxon>Diaporthales</taxon>
        <taxon>Schizoparmaceae</taxon>
        <taxon>Coniella</taxon>
    </lineage>
</organism>
<dbReference type="STRING" id="2025994.A0A2T3A8M8"/>
<feature type="compositionally biased region" description="Polar residues" evidence="1">
    <location>
        <begin position="526"/>
        <end position="540"/>
    </location>
</feature>
<evidence type="ECO:0000313" key="5">
    <source>
        <dbReference type="EMBL" id="PSR85800.1"/>
    </source>
</evidence>
<proteinExistence type="predicted"/>
<dbReference type="Gene3D" id="2.40.70.10">
    <property type="entry name" value="Acid Proteases"/>
    <property type="match status" value="1"/>
</dbReference>
<dbReference type="SUPFAM" id="SSF50630">
    <property type="entry name" value="Acid proteases"/>
    <property type="match status" value="1"/>
</dbReference>
<feature type="transmembrane region" description="Helical" evidence="2">
    <location>
        <begin position="491"/>
        <end position="513"/>
    </location>
</feature>
<dbReference type="Pfam" id="PF00026">
    <property type="entry name" value="Asp"/>
    <property type="match status" value="1"/>
</dbReference>
<keyword evidence="2" id="KW-0812">Transmembrane</keyword>
<evidence type="ECO:0000313" key="6">
    <source>
        <dbReference type="Proteomes" id="UP000241462"/>
    </source>
</evidence>
<feature type="region of interest" description="Disordered" evidence="1">
    <location>
        <begin position="522"/>
        <end position="585"/>
    </location>
</feature>
<keyword evidence="6" id="KW-1185">Reference proteome</keyword>
<feature type="compositionally biased region" description="Low complexity" evidence="1">
    <location>
        <begin position="455"/>
        <end position="482"/>
    </location>
</feature>
<feature type="compositionally biased region" description="Basic and acidic residues" evidence="1">
    <location>
        <begin position="568"/>
        <end position="585"/>
    </location>
</feature>
<keyword evidence="3" id="KW-0732">Signal</keyword>
<feature type="signal peptide" evidence="3">
    <location>
        <begin position="1"/>
        <end position="28"/>
    </location>
</feature>
<dbReference type="OrthoDB" id="5361565at2759"/>
<dbReference type="PANTHER" id="PTHR16861">
    <property type="entry name" value="GLYCOPROTEIN 38"/>
    <property type="match status" value="1"/>
</dbReference>
<dbReference type="InParanoid" id="A0A2T3A8M8"/>
<feature type="chain" id="PRO_5015753147" description="Peptidase A1 domain-containing protein" evidence="3">
    <location>
        <begin position="29"/>
        <end position="585"/>
    </location>
</feature>
<feature type="region of interest" description="Disordered" evidence="1">
    <location>
        <begin position="453"/>
        <end position="482"/>
    </location>
</feature>
<name>A0A2T3A8M8_9PEZI</name>
<evidence type="ECO:0000256" key="1">
    <source>
        <dbReference type="SAM" id="MobiDB-lite"/>
    </source>
</evidence>
<feature type="domain" description="Peptidase A1" evidence="4">
    <location>
        <begin position="189"/>
        <end position="241"/>
    </location>
</feature>